<feature type="domain" description="ABC transporter" evidence="13">
    <location>
        <begin position="304"/>
        <end position="546"/>
    </location>
</feature>
<evidence type="ECO:0000259" key="13">
    <source>
        <dbReference type="PROSITE" id="PS50893"/>
    </source>
</evidence>
<dbReference type="InterPro" id="IPR035906">
    <property type="entry name" value="MetI-like_sf"/>
</dbReference>
<keyword evidence="4 11" id="KW-0813">Transport</keyword>
<feature type="transmembrane region" description="Helical" evidence="11">
    <location>
        <begin position="202"/>
        <end position="225"/>
    </location>
</feature>
<feature type="compositionally biased region" description="Basic residues" evidence="12">
    <location>
        <begin position="255"/>
        <end position="270"/>
    </location>
</feature>
<protein>
    <submittedName>
        <fullName evidence="15">ATP-binding cassette domain-containing protein</fullName>
    </submittedName>
</protein>
<dbReference type="InterPro" id="IPR050388">
    <property type="entry name" value="ABC_Ni/Peptide_Import"/>
</dbReference>
<feature type="transmembrane region" description="Helical" evidence="11">
    <location>
        <begin position="20"/>
        <end position="41"/>
    </location>
</feature>
<comment type="similarity">
    <text evidence="11">Belongs to the binding-protein-dependent transport system permease family.</text>
</comment>
<keyword evidence="7" id="KW-0547">Nucleotide-binding</keyword>
<evidence type="ECO:0000256" key="10">
    <source>
        <dbReference type="ARBA" id="ARBA00023136"/>
    </source>
</evidence>
<evidence type="ECO:0000256" key="2">
    <source>
        <dbReference type="ARBA" id="ARBA00004202"/>
    </source>
</evidence>
<comment type="subcellular location">
    <subcellularLocation>
        <location evidence="11">Cell membrane</location>
        <topology evidence="11">Multi-pass membrane protein</topology>
    </subcellularLocation>
    <subcellularLocation>
        <location evidence="2">Cell membrane</location>
        <topology evidence="2">Peripheral membrane protein</topology>
    </subcellularLocation>
    <subcellularLocation>
        <location evidence="1">Membrane</location>
        <topology evidence="1">Multi-pass membrane protein</topology>
    </subcellularLocation>
</comment>
<dbReference type="Pfam" id="PF00528">
    <property type="entry name" value="BPD_transp_1"/>
    <property type="match status" value="1"/>
</dbReference>
<dbReference type="GO" id="GO:0005524">
    <property type="term" value="F:ATP binding"/>
    <property type="evidence" value="ECO:0007669"/>
    <property type="project" value="UniProtKB-KW"/>
</dbReference>
<evidence type="ECO:0000256" key="11">
    <source>
        <dbReference type="RuleBase" id="RU363032"/>
    </source>
</evidence>
<keyword evidence="16" id="KW-1185">Reference proteome</keyword>
<evidence type="ECO:0000256" key="3">
    <source>
        <dbReference type="ARBA" id="ARBA00005417"/>
    </source>
</evidence>
<reference evidence="15 16" key="1">
    <citation type="submission" date="2023-12" db="EMBL/GenBank/DDBJ databases">
        <title>novel species in genus Nocarida.</title>
        <authorList>
            <person name="Li Z."/>
        </authorList>
    </citation>
    <scope>NUCLEOTIDE SEQUENCE [LARGE SCALE GENOMIC DNA]</scope>
    <source>
        <strain evidence="15 16">CDC186</strain>
    </source>
</reference>
<dbReference type="Proteomes" id="UP001348098">
    <property type="component" value="Unassembled WGS sequence"/>
</dbReference>
<dbReference type="SMART" id="SM00382">
    <property type="entry name" value="AAA"/>
    <property type="match status" value="2"/>
</dbReference>
<evidence type="ECO:0000259" key="14">
    <source>
        <dbReference type="PROSITE" id="PS50928"/>
    </source>
</evidence>
<dbReference type="CDD" id="cd03257">
    <property type="entry name" value="ABC_NikE_OppD_transporters"/>
    <property type="match status" value="2"/>
</dbReference>
<feature type="transmembrane region" description="Helical" evidence="11">
    <location>
        <begin position="85"/>
        <end position="110"/>
    </location>
</feature>
<keyword evidence="6 11" id="KW-0812">Transmembrane</keyword>
<evidence type="ECO:0000256" key="9">
    <source>
        <dbReference type="ARBA" id="ARBA00022989"/>
    </source>
</evidence>
<dbReference type="SUPFAM" id="SSF161098">
    <property type="entry name" value="MetI-like"/>
    <property type="match status" value="1"/>
</dbReference>
<comment type="caution">
    <text evidence="15">The sequence shown here is derived from an EMBL/GenBank/DDBJ whole genome shotgun (WGS) entry which is preliminary data.</text>
</comment>
<gene>
    <name evidence="15" type="ORF">U3653_09530</name>
</gene>
<comment type="similarity">
    <text evidence="3">Belongs to the ABC transporter superfamily.</text>
</comment>
<feature type="region of interest" description="Disordered" evidence="12">
    <location>
        <begin position="255"/>
        <end position="278"/>
    </location>
</feature>
<evidence type="ECO:0000256" key="12">
    <source>
        <dbReference type="SAM" id="MobiDB-lite"/>
    </source>
</evidence>
<dbReference type="Pfam" id="PF08352">
    <property type="entry name" value="oligo_HPY"/>
    <property type="match status" value="2"/>
</dbReference>
<dbReference type="InterPro" id="IPR027417">
    <property type="entry name" value="P-loop_NTPase"/>
</dbReference>
<evidence type="ECO:0000313" key="16">
    <source>
        <dbReference type="Proteomes" id="UP001348098"/>
    </source>
</evidence>
<dbReference type="CDD" id="cd06261">
    <property type="entry name" value="TM_PBP2"/>
    <property type="match status" value="1"/>
</dbReference>
<keyword evidence="5" id="KW-1003">Cell membrane</keyword>
<feature type="transmembrane region" description="Helical" evidence="11">
    <location>
        <begin position="130"/>
        <end position="154"/>
    </location>
</feature>
<evidence type="ECO:0000256" key="5">
    <source>
        <dbReference type="ARBA" id="ARBA00022475"/>
    </source>
</evidence>
<keyword evidence="10 11" id="KW-0472">Membrane</keyword>
<name>A0ABU6ARZ9_9NOCA</name>
<dbReference type="InterPro" id="IPR013563">
    <property type="entry name" value="Oligopep_ABC_C"/>
</dbReference>
<evidence type="ECO:0000256" key="4">
    <source>
        <dbReference type="ARBA" id="ARBA00022448"/>
    </source>
</evidence>
<dbReference type="InterPro" id="IPR003439">
    <property type="entry name" value="ABC_transporter-like_ATP-bd"/>
</dbReference>
<accession>A0ABU6ARZ9</accession>
<dbReference type="RefSeq" id="WP_323124067.1">
    <property type="nucleotide sequence ID" value="NZ_JAYESH010000003.1"/>
</dbReference>
<dbReference type="PROSITE" id="PS50928">
    <property type="entry name" value="ABC_TM1"/>
    <property type="match status" value="1"/>
</dbReference>
<evidence type="ECO:0000256" key="6">
    <source>
        <dbReference type="ARBA" id="ARBA00022692"/>
    </source>
</evidence>
<keyword evidence="9 11" id="KW-1133">Transmembrane helix</keyword>
<dbReference type="PROSITE" id="PS50893">
    <property type="entry name" value="ABC_TRANSPORTER_2"/>
    <property type="match status" value="2"/>
</dbReference>
<keyword evidence="8 15" id="KW-0067">ATP-binding</keyword>
<feature type="domain" description="ABC transmembrane type-1" evidence="14">
    <location>
        <begin position="81"/>
        <end position="298"/>
    </location>
</feature>
<dbReference type="InterPro" id="IPR017871">
    <property type="entry name" value="ABC_transporter-like_CS"/>
</dbReference>
<dbReference type="InterPro" id="IPR000515">
    <property type="entry name" value="MetI-like"/>
</dbReference>
<evidence type="ECO:0000313" key="15">
    <source>
        <dbReference type="EMBL" id="MEB3510258.1"/>
    </source>
</evidence>
<proteinExistence type="inferred from homology"/>
<dbReference type="PROSITE" id="PS00211">
    <property type="entry name" value="ABC_TRANSPORTER_1"/>
    <property type="match status" value="2"/>
</dbReference>
<evidence type="ECO:0000256" key="8">
    <source>
        <dbReference type="ARBA" id="ARBA00022840"/>
    </source>
</evidence>
<dbReference type="Gene3D" id="3.40.50.300">
    <property type="entry name" value="P-loop containing nucleotide triphosphate hydrolases"/>
    <property type="match status" value="2"/>
</dbReference>
<dbReference type="Pfam" id="PF00005">
    <property type="entry name" value="ABC_tran"/>
    <property type="match status" value="2"/>
</dbReference>
<dbReference type="Gene3D" id="1.10.3720.10">
    <property type="entry name" value="MetI-like"/>
    <property type="match status" value="1"/>
</dbReference>
<dbReference type="InterPro" id="IPR003593">
    <property type="entry name" value="AAA+_ATPase"/>
</dbReference>
<dbReference type="SUPFAM" id="SSF52540">
    <property type="entry name" value="P-loop containing nucleoside triphosphate hydrolases"/>
    <property type="match status" value="2"/>
</dbReference>
<organism evidence="15 16">
    <name type="scientific">Nocardia implantans</name>
    <dbReference type="NCBI Taxonomy" id="3108168"/>
    <lineage>
        <taxon>Bacteria</taxon>
        <taxon>Bacillati</taxon>
        <taxon>Actinomycetota</taxon>
        <taxon>Actinomycetes</taxon>
        <taxon>Mycobacteriales</taxon>
        <taxon>Nocardiaceae</taxon>
        <taxon>Nocardia</taxon>
    </lineage>
</organism>
<dbReference type="PANTHER" id="PTHR43297:SF2">
    <property type="entry name" value="DIPEPTIDE TRANSPORT ATP-BINDING PROTEIN DPPD"/>
    <property type="match status" value="1"/>
</dbReference>
<dbReference type="EMBL" id="JAYKYQ010000003">
    <property type="protein sequence ID" value="MEB3510258.1"/>
    <property type="molecule type" value="Genomic_DNA"/>
</dbReference>
<sequence length="820" mass="86382">MTTAILRQRFTFPVPHRPVAVLIAGAVLVLAVAAALVPTLLASGDPLQTDLVAAHHAPSLSHPFGTDQLGRDVFTRVVHGTRLSLFIGVSATALAVLLGVSAGLVAGVGGRIVDAVASRAFDLLGAFPEVLLALVLITFTGTGTGNLVFALGIAAAPRFARVMRAETRAVRAADHVAQARLLTRSRARIVVRHILPSALRSLPVVVTLGLGTSILGAAALSFLGFGPQPPRPGVGFHARRGARRSAYRVVVGRLPRRRRHGRGPGHHGARPPRGTPFRTKGTAMTLTAAAVPSADIVTETVLSVRNLRVGFPGAEGDVVEGVGFDLRRGEILAIVGESGSGKSVTTRSLVGLAGAGARVRADRFDLFGAPALGLSERQWRRIRGARIGLVFQDALVALDPLRTIADEMAEALRATPRSLRAARTDELLLSVGIADPEARKRQRPFQLSGGQRQRALIASALAGDPDILIADEPTTALDVTVQAQVLDLLVRQVADGRSMILVSHDLAVVASVADRILVMKAGRVVEQGPAAQVIGAPRHEYTRALIAAVPRGRAGAPPSRPDAPIFTASALSKSYRVRGRSVPAVAGVGFEIRAGEVLGVVGESGSGKSTVAKMVTGLIEPDSGDMCFAGAPLTPRTRRPGRIGLVAQDSTGSFDPRYRVGEIIGESVALRVGRRERRAEVLDLLDAVHLPAACVDRHPRELSGGQRQRVNIARALGNRPELVVCDEPVSALDISVQAQILDLIAELARERGVGILFISHDLAVVRQICHRLLVLHGGVIVESGSSDDVFTTPTSPYTRSLLDSVPRLAVPDTTESPSRA</sequence>
<evidence type="ECO:0000256" key="7">
    <source>
        <dbReference type="ARBA" id="ARBA00022741"/>
    </source>
</evidence>
<dbReference type="PANTHER" id="PTHR43297">
    <property type="entry name" value="OLIGOPEPTIDE TRANSPORT ATP-BINDING PROTEIN APPD"/>
    <property type="match status" value="1"/>
</dbReference>
<feature type="domain" description="ABC transporter" evidence="13">
    <location>
        <begin position="566"/>
        <end position="802"/>
    </location>
</feature>
<evidence type="ECO:0000256" key="1">
    <source>
        <dbReference type="ARBA" id="ARBA00004141"/>
    </source>
</evidence>